<dbReference type="InterPro" id="IPR006656">
    <property type="entry name" value="Mopterin_OxRdtase"/>
</dbReference>
<dbReference type="Gene3D" id="2.20.25.90">
    <property type="entry name" value="ADC-like domains"/>
    <property type="match status" value="1"/>
</dbReference>
<dbReference type="Proteomes" id="UP000290365">
    <property type="component" value="Chromosome"/>
</dbReference>
<dbReference type="GO" id="GO:0051536">
    <property type="term" value="F:iron-sulfur cluster binding"/>
    <property type="evidence" value="ECO:0007669"/>
    <property type="project" value="UniProtKB-KW"/>
</dbReference>
<sequence length="685" mass="75213">MLTRQQVKTLCPMNCHPTYCGMVVETEQNLFKTLKGDRDNPDSRGFLCLRGRASAEIVDNPRRLLYPLRRLGRRGEDRWEPITWDEALSLITERIQRTRRDRVGIWPGHGSIVMGATASLIMRFGYMGGFQIWNSAINCWALGAYGLALTGVLEAHTKEDMAAHAQTIFIWGANLASQPTTGPALIEARKRGAQIVHIDCRHCEASRQADEVVLIQPGTDAALALAMCNVIISEGLTDSAFIENYTLGFRAFAEHVRTLTPTWAAPITGVSVERIRQLARIYATSRPAMLMMGGSSLFKHRAGWEVSRAIACLPALTEQLGIAGGGFGPRHGALTHGTGFANLLAIEQRPAGSYIPNHMSSVVSAMEAGQLDVLFLLGTNILSSYANSGSLAQALDKIDLIIAHDIFMNETIRSCADLILPGTIWLEELGLKDTPGHIYLMERVLSPAGEAHSTGQLLRDLAQRLAIEDYFPWPGEEEFLDALLEPQQDAQGQALTVAKLRQLGGFQARSNLSPVAYEDRHFHTPSGKIEFWSEQAKRVGLSPLPTFTAPPVSKRYPLQFRQGRTLSAFHSFYDEGQALPSLARANPEPELWLHPRDAAKRSIVDGNHALLYNDQGQVRARVRITIDIQPGVVWMRDGWNELNRLTSGSAALSPAASDAINPHTLPGGQSAYDALVEVRAVAQEG</sequence>
<dbReference type="SUPFAM" id="SSF50692">
    <property type="entry name" value="ADC-like"/>
    <property type="match status" value="1"/>
</dbReference>
<dbReference type="EMBL" id="CP035758">
    <property type="protein sequence ID" value="QBD74576.1"/>
    <property type="molecule type" value="Genomic_DNA"/>
</dbReference>
<protein>
    <recommendedName>
        <fullName evidence="6">4Fe-4S Mo/W bis-MGD-type domain-containing protein</fullName>
    </recommendedName>
</protein>
<feature type="domain" description="4Fe-4S Mo/W bis-MGD-type" evidence="6">
    <location>
        <begin position="4"/>
        <end position="62"/>
    </location>
</feature>
<dbReference type="GO" id="GO:0046872">
    <property type="term" value="F:metal ion binding"/>
    <property type="evidence" value="ECO:0007669"/>
    <property type="project" value="UniProtKB-KW"/>
</dbReference>
<dbReference type="PROSITE" id="PS51669">
    <property type="entry name" value="4FE4S_MOW_BIS_MGD"/>
    <property type="match status" value="1"/>
</dbReference>
<dbReference type="KEGG" id="kbs:EPA93_00635"/>
<proteinExistence type="inferred from homology"/>
<dbReference type="Pfam" id="PF04879">
    <property type="entry name" value="Molybdop_Fe4S4"/>
    <property type="match status" value="1"/>
</dbReference>
<dbReference type="GO" id="GO:0016491">
    <property type="term" value="F:oxidoreductase activity"/>
    <property type="evidence" value="ECO:0007669"/>
    <property type="project" value="InterPro"/>
</dbReference>
<reference evidence="7 8" key="1">
    <citation type="submission" date="2019-01" db="EMBL/GenBank/DDBJ databases">
        <title>Ktedonosporobacter rubrisoli SCAWS-G2.</title>
        <authorList>
            <person name="Huang Y."/>
            <person name="Yan B."/>
        </authorList>
    </citation>
    <scope>NUCLEOTIDE SEQUENCE [LARGE SCALE GENOMIC DNA]</scope>
    <source>
        <strain evidence="7 8">SCAWS-G2</strain>
    </source>
</reference>
<dbReference type="InterPro" id="IPR050612">
    <property type="entry name" value="Prok_Mopterin_Oxidored"/>
</dbReference>
<dbReference type="RefSeq" id="WP_129885175.1">
    <property type="nucleotide sequence ID" value="NZ_CP035758.1"/>
</dbReference>
<dbReference type="PANTHER" id="PTHR43742:SF6">
    <property type="entry name" value="OXIDOREDUCTASE YYAE-RELATED"/>
    <property type="match status" value="1"/>
</dbReference>
<dbReference type="AlphaFoldDB" id="A0A4P6JIU6"/>
<feature type="transmembrane region" description="Helical" evidence="5">
    <location>
        <begin position="103"/>
        <end position="126"/>
    </location>
</feature>
<dbReference type="Gene3D" id="3.40.228.10">
    <property type="entry name" value="Dimethylsulfoxide Reductase, domain 2"/>
    <property type="match status" value="1"/>
</dbReference>
<keyword evidence="5" id="KW-1133">Transmembrane helix</keyword>
<comment type="similarity">
    <text evidence="1">Belongs to the prokaryotic molybdopterin-containing oxidoreductase family.</text>
</comment>
<dbReference type="Pfam" id="PF00384">
    <property type="entry name" value="Molybdopterin"/>
    <property type="match status" value="1"/>
</dbReference>
<keyword evidence="5" id="KW-0812">Transmembrane</keyword>
<dbReference type="Gene3D" id="2.40.40.20">
    <property type="match status" value="1"/>
</dbReference>
<keyword evidence="5" id="KW-0472">Membrane</keyword>
<organism evidence="7 8">
    <name type="scientific">Ktedonosporobacter rubrisoli</name>
    <dbReference type="NCBI Taxonomy" id="2509675"/>
    <lineage>
        <taxon>Bacteria</taxon>
        <taxon>Bacillati</taxon>
        <taxon>Chloroflexota</taxon>
        <taxon>Ktedonobacteria</taxon>
        <taxon>Ktedonobacterales</taxon>
        <taxon>Ktedonosporobacteraceae</taxon>
        <taxon>Ktedonosporobacter</taxon>
    </lineage>
</organism>
<accession>A0A4P6JIU6</accession>
<dbReference type="Gene3D" id="3.30.2070.10">
    <property type="entry name" value="Formate dehydrogenase/DMSO reductase"/>
    <property type="match status" value="1"/>
</dbReference>
<keyword evidence="8" id="KW-1185">Reference proteome</keyword>
<dbReference type="SMART" id="SM00926">
    <property type="entry name" value="Molybdop_Fe4S4"/>
    <property type="match status" value="1"/>
</dbReference>
<evidence type="ECO:0000256" key="2">
    <source>
        <dbReference type="ARBA" id="ARBA00022723"/>
    </source>
</evidence>
<evidence type="ECO:0000256" key="1">
    <source>
        <dbReference type="ARBA" id="ARBA00010312"/>
    </source>
</evidence>
<evidence type="ECO:0000256" key="5">
    <source>
        <dbReference type="SAM" id="Phobius"/>
    </source>
</evidence>
<gene>
    <name evidence="7" type="ORF">EPA93_00635</name>
</gene>
<dbReference type="Gene3D" id="3.40.50.740">
    <property type="match status" value="1"/>
</dbReference>
<keyword evidence="4" id="KW-0411">Iron-sulfur</keyword>
<dbReference type="InterPro" id="IPR009010">
    <property type="entry name" value="Asp_de-COase-like_dom_sf"/>
</dbReference>
<dbReference type="InterPro" id="IPR006657">
    <property type="entry name" value="MoPterin_dinucl-bd_dom"/>
</dbReference>
<evidence type="ECO:0000313" key="8">
    <source>
        <dbReference type="Proteomes" id="UP000290365"/>
    </source>
</evidence>
<keyword evidence="3" id="KW-0408">Iron</keyword>
<dbReference type="OrthoDB" id="9805142at2"/>
<dbReference type="PANTHER" id="PTHR43742">
    <property type="entry name" value="TRIMETHYLAMINE-N-OXIDE REDUCTASE"/>
    <property type="match status" value="1"/>
</dbReference>
<name>A0A4P6JIU6_KTERU</name>
<dbReference type="InterPro" id="IPR006963">
    <property type="entry name" value="Mopterin_OxRdtase_4Fe-4S_dom"/>
</dbReference>
<evidence type="ECO:0000313" key="7">
    <source>
        <dbReference type="EMBL" id="QBD74576.1"/>
    </source>
</evidence>
<evidence type="ECO:0000259" key="6">
    <source>
        <dbReference type="PROSITE" id="PS51669"/>
    </source>
</evidence>
<evidence type="ECO:0000256" key="3">
    <source>
        <dbReference type="ARBA" id="ARBA00023004"/>
    </source>
</evidence>
<keyword evidence="2" id="KW-0479">Metal-binding</keyword>
<dbReference type="GO" id="GO:0043546">
    <property type="term" value="F:molybdopterin cofactor binding"/>
    <property type="evidence" value="ECO:0007669"/>
    <property type="project" value="InterPro"/>
</dbReference>
<dbReference type="SUPFAM" id="SSF53706">
    <property type="entry name" value="Formate dehydrogenase/DMSO reductase, domains 1-3"/>
    <property type="match status" value="1"/>
</dbReference>
<dbReference type="Pfam" id="PF01568">
    <property type="entry name" value="Molydop_binding"/>
    <property type="match status" value="1"/>
</dbReference>
<evidence type="ECO:0000256" key="4">
    <source>
        <dbReference type="ARBA" id="ARBA00023014"/>
    </source>
</evidence>